<evidence type="ECO:0000313" key="3">
    <source>
        <dbReference type="Proteomes" id="UP000272942"/>
    </source>
</evidence>
<dbReference type="EMBL" id="UZAN01060824">
    <property type="protein sequence ID" value="VDP92787.1"/>
    <property type="molecule type" value="Genomic_DNA"/>
</dbReference>
<gene>
    <name evidence="2" type="ORF">ECPE_LOCUS15515</name>
</gene>
<evidence type="ECO:0000313" key="2">
    <source>
        <dbReference type="EMBL" id="VDP92787.1"/>
    </source>
</evidence>
<keyword evidence="1" id="KW-1133">Transmembrane helix</keyword>
<accession>A0A183B8I0</accession>
<dbReference type="Proteomes" id="UP000272942">
    <property type="component" value="Unassembled WGS sequence"/>
</dbReference>
<dbReference type="OrthoDB" id="6140671at2759"/>
<evidence type="ECO:0000313" key="4">
    <source>
        <dbReference type="WBParaSite" id="ECPE_0001555501-mRNA-1"/>
    </source>
</evidence>
<evidence type="ECO:0000256" key="1">
    <source>
        <dbReference type="SAM" id="Phobius"/>
    </source>
</evidence>
<protein>
    <submittedName>
        <fullName evidence="2 4">Uncharacterized protein</fullName>
    </submittedName>
</protein>
<reference evidence="2 3" key="2">
    <citation type="submission" date="2018-11" db="EMBL/GenBank/DDBJ databases">
        <authorList>
            <consortium name="Pathogen Informatics"/>
        </authorList>
    </citation>
    <scope>NUCLEOTIDE SEQUENCE [LARGE SCALE GENOMIC DNA]</scope>
    <source>
        <strain evidence="2 3">Egypt</strain>
    </source>
</reference>
<keyword evidence="1" id="KW-0472">Membrane</keyword>
<dbReference type="WBParaSite" id="ECPE_0001555501-mRNA-1">
    <property type="protein sequence ID" value="ECPE_0001555501-mRNA-1"/>
    <property type="gene ID" value="ECPE_0001555501"/>
</dbReference>
<keyword evidence="1" id="KW-0812">Transmembrane</keyword>
<dbReference type="AlphaFoldDB" id="A0A183B8I0"/>
<sequence>MPQPKFNWPSWSYGLAILSGTGALFSALCFGLMDREMRRDLQDWMLDFPMSTKVKHRRRWQMRRKHWSEDADVPPVVKPTPLESVRVPESLLMSEFSQLTPSNIRSYTESESVSNSQLTEIVCGSRTPTTINALSSQGSEV</sequence>
<feature type="transmembrane region" description="Helical" evidence="1">
    <location>
        <begin position="12"/>
        <end position="33"/>
    </location>
</feature>
<organism evidence="4">
    <name type="scientific">Echinostoma caproni</name>
    <dbReference type="NCBI Taxonomy" id="27848"/>
    <lineage>
        <taxon>Eukaryota</taxon>
        <taxon>Metazoa</taxon>
        <taxon>Spiralia</taxon>
        <taxon>Lophotrochozoa</taxon>
        <taxon>Platyhelminthes</taxon>
        <taxon>Trematoda</taxon>
        <taxon>Digenea</taxon>
        <taxon>Plagiorchiida</taxon>
        <taxon>Echinostomata</taxon>
        <taxon>Echinostomatoidea</taxon>
        <taxon>Echinostomatidae</taxon>
        <taxon>Echinostoma</taxon>
    </lineage>
</organism>
<reference evidence="4" key="1">
    <citation type="submission" date="2016-06" db="UniProtKB">
        <authorList>
            <consortium name="WormBaseParasite"/>
        </authorList>
    </citation>
    <scope>IDENTIFICATION</scope>
</reference>
<keyword evidence="3" id="KW-1185">Reference proteome</keyword>
<name>A0A183B8I0_9TREM</name>
<proteinExistence type="predicted"/>